<reference evidence="2" key="1">
    <citation type="submission" date="2023-08" db="EMBL/GenBank/DDBJ databases">
        <authorList>
            <person name="Chen Y."/>
            <person name="Shah S."/>
            <person name="Dougan E. K."/>
            <person name="Thang M."/>
            <person name="Chan C."/>
        </authorList>
    </citation>
    <scope>NUCLEOTIDE SEQUENCE</scope>
</reference>
<gene>
    <name evidence="2" type="ORF">EVOR1521_LOCUS2924</name>
</gene>
<organism evidence="2 3">
    <name type="scientific">Effrenium voratum</name>
    <dbReference type="NCBI Taxonomy" id="2562239"/>
    <lineage>
        <taxon>Eukaryota</taxon>
        <taxon>Sar</taxon>
        <taxon>Alveolata</taxon>
        <taxon>Dinophyceae</taxon>
        <taxon>Suessiales</taxon>
        <taxon>Symbiodiniaceae</taxon>
        <taxon>Effrenium</taxon>
    </lineage>
</organism>
<feature type="compositionally biased region" description="Basic and acidic residues" evidence="1">
    <location>
        <begin position="49"/>
        <end position="61"/>
    </location>
</feature>
<evidence type="ECO:0000313" key="3">
    <source>
        <dbReference type="Proteomes" id="UP001178507"/>
    </source>
</evidence>
<dbReference type="AlphaFoldDB" id="A0AA36MMV6"/>
<dbReference type="Proteomes" id="UP001178507">
    <property type="component" value="Unassembled WGS sequence"/>
</dbReference>
<name>A0AA36MMV6_9DINO</name>
<feature type="compositionally biased region" description="Polar residues" evidence="1">
    <location>
        <begin position="63"/>
        <end position="74"/>
    </location>
</feature>
<proteinExistence type="predicted"/>
<protein>
    <submittedName>
        <fullName evidence="2">Uncharacterized protein</fullName>
    </submittedName>
</protein>
<feature type="compositionally biased region" description="Basic and acidic residues" evidence="1">
    <location>
        <begin position="13"/>
        <end position="24"/>
    </location>
</feature>
<comment type="caution">
    <text evidence="2">The sequence shown here is derived from an EMBL/GenBank/DDBJ whole genome shotgun (WGS) entry which is preliminary data.</text>
</comment>
<dbReference type="EMBL" id="CAUJNA010000166">
    <property type="protein sequence ID" value="CAJ1372962.1"/>
    <property type="molecule type" value="Genomic_DNA"/>
</dbReference>
<evidence type="ECO:0000256" key="1">
    <source>
        <dbReference type="SAM" id="MobiDB-lite"/>
    </source>
</evidence>
<accession>A0AA36MMV6</accession>
<feature type="non-terminal residue" evidence="2">
    <location>
        <position position="1"/>
    </location>
</feature>
<keyword evidence="3" id="KW-1185">Reference proteome</keyword>
<sequence>LQRSQSAGRTVPKPRETREREVPAARRQSGGVHLQEQIRQQWQYGLRTESPEREGKDEPKPTKSGSVMSRQNSARAPPPNANRRSYEAWRRASSLTSLLAFEAE</sequence>
<evidence type="ECO:0000313" key="2">
    <source>
        <dbReference type="EMBL" id="CAJ1372962.1"/>
    </source>
</evidence>
<feature type="non-terminal residue" evidence="2">
    <location>
        <position position="104"/>
    </location>
</feature>
<feature type="region of interest" description="Disordered" evidence="1">
    <location>
        <begin position="1"/>
        <end position="88"/>
    </location>
</feature>